<evidence type="ECO:0000313" key="1">
    <source>
        <dbReference type="EMBL" id="GGC94149.1"/>
    </source>
</evidence>
<dbReference type="EMBL" id="BMFF01000002">
    <property type="protein sequence ID" value="GGC94149.1"/>
    <property type="molecule type" value="Genomic_DNA"/>
</dbReference>
<evidence type="ECO:0008006" key="3">
    <source>
        <dbReference type="Google" id="ProtNLM"/>
    </source>
</evidence>
<accession>A0ABQ1PBU6</accession>
<dbReference type="Proteomes" id="UP000638188">
    <property type="component" value="Unassembled WGS sequence"/>
</dbReference>
<sequence>MAGLCLGRVVAATPLVEMELDAPGVHVAAWELPSSISAVGVSDWHFVEVELDIPSPPAHRPGL</sequence>
<gene>
    <name evidence="1" type="ORF">GCM10007418_12100</name>
</gene>
<evidence type="ECO:0000313" key="2">
    <source>
        <dbReference type="Proteomes" id="UP000638188"/>
    </source>
</evidence>
<protein>
    <recommendedName>
        <fullName evidence="3">Secreted protein</fullName>
    </recommendedName>
</protein>
<comment type="caution">
    <text evidence="1">The sequence shown here is derived from an EMBL/GenBank/DDBJ whole genome shotgun (WGS) entry which is preliminary data.</text>
</comment>
<reference evidence="2" key="1">
    <citation type="journal article" date="2019" name="Int. J. Syst. Evol. Microbiol.">
        <title>The Global Catalogue of Microorganisms (GCM) 10K type strain sequencing project: providing services to taxonomists for standard genome sequencing and annotation.</title>
        <authorList>
            <consortium name="The Broad Institute Genomics Platform"/>
            <consortium name="The Broad Institute Genome Sequencing Center for Infectious Disease"/>
            <person name="Wu L."/>
            <person name="Ma J."/>
        </authorList>
    </citation>
    <scope>NUCLEOTIDE SEQUENCE [LARGE SCALE GENOMIC DNA]</scope>
    <source>
        <strain evidence="2">CGMCC 1.12482</strain>
    </source>
</reference>
<keyword evidence="2" id="KW-1185">Reference proteome</keyword>
<name>A0ABQ1PBU6_9GAMM</name>
<organism evidence="1 2">
    <name type="scientific">Halopseudomonas salina</name>
    <dbReference type="NCBI Taxonomy" id="1323744"/>
    <lineage>
        <taxon>Bacteria</taxon>
        <taxon>Pseudomonadati</taxon>
        <taxon>Pseudomonadota</taxon>
        <taxon>Gammaproteobacteria</taxon>
        <taxon>Pseudomonadales</taxon>
        <taxon>Pseudomonadaceae</taxon>
        <taxon>Halopseudomonas</taxon>
    </lineage>
</organism>
<dbReference type="RefSeq" id="WP_150276417.1">
    <property type="nucleotide sequence ID" value="NZ_BMFF01000002.1"/>
</dbReference>
<proteinExistence type="predicted"/>